<gene>
    <name evidence="1" type="ORF">PROQFM164_S02g002501</name>
</gene>
<protein>
    <submittedName>
        <fullName evidence="1">Genomic scaffold, ProqFM164S02</fullName>
    </submittedName>
</protein>
<dbReference type="EMBL" id="HG792016">
    <property type="protein sequence ID" value="CDM32350.1"/>
    <property type="molecule type" value="Genomic_DNA"/>
</dbReference>
<keyword evidence="2" id="KW-1185">Reference proteome</keyword>
<evidence type="ECO:0000313" key="2">
    <source>
        <dbReference type="Proteomes" id="UP000030686"/>
    </source>
</evidence>
<proteinExistence type="predicted"/>
<organism evidence="1 2">
    <name type="scientific">Penicillium roqueforti (strain FM164)</name>
    <dbReference type="NCBI Taxonomy" id="1365484"/>
    <lineage>
        <taxon>Eukaryota</taxon>
        <taxon>Fungi</taxon>
        <taxon>Dikarya</taxon>
        <taxon>Ascomycota</taxon>
        <taxon>Pezizomycotina</taxon>
        <taxon>Eurotiomycetes</taxon>
        <taxon>Eurotiomycetidae</taxon>
        <taxon>Eurotiales</taxon>
        <taxon>Aspergillaceae</taxon>
        <taxon>Penicillium</taxon>
    </lineage>
</organism>
<dbReference type="Proteomes" id="UP000030686">
    <property type="component" value="Unassembled WGS sequence"/>
</dbReference>
<name>W6Q7L9_PENRF</name>
<reference evidence="1" key="1">
    <citation type="journal article" date="2014" name="Nat. Commun.">
        <title>Multiple recent horizontal transfers of a large genomic region in cheese making fungi.</title>
        <authorList>
            <person name="Cheeseman K."/>
            <person name="Ropars J."/>
            <person name="Renault P."/>
            <person name="Dupont J."/>
            <person name="Gouzy J."/>
            <person name="Branca A."/>
            <person name="Abraham A.L."/>
            <person name="Ceppi M."/>
            <person name="Conseiller E."/>
            <person name="Debuchy R."/>
            <person name="Malagnac F."/>
            <person name="Goarin A."/>
            <person name="Silar P."/>
            <person name="Lacoste S."/>
            <person name="Sallet E."/>
            <person name="Bensimon A."/>
            <person name="Giraud T."/>
            <person name="Brygoo Y."/>
        </authorList>
    </citation>
    <scope>NUCLEOTIDE SEQUENCE [LARGE SCALE GENOMIC DNA]</scope>
    <source>
        <strain evidence="1">FM164</strain>
    </source>
</reference>
<dbReference type="AlphaFoldDB" id="W6Q7L9"/>
<evidence type="ECO:0000313" key="1">
    <source>
        <dbReference type="EMBL" id="CDM32350.1"/>
    </source>
</evidence>
<sequence length="83" mass="9404">MPQRGLCTVGTNLASVPGLVQRELLPSELSWYIPVRRFAIIGMLDLSTCKREADVAFRMIQTLLELYTDMDPVEGLVNVDLWH</sequence>
<accession>W6Q7L9</accession>